<proteinExistence type="predicted"/>
<accession>A0ABP6ZUJ7</accession>
<comment type="caution">
    <text evidence="1">The sequence shown here is derived from an EMBL/GenBank/DDBJ whole genome shotgun (WGS) entry which is preliminary data.</text>
</comment>
<dbReference type="RefSeq" id="WP_231489069.1">
    <property type="nucleotide sequence ID" value="NZ_BAAAZO010000006.1"/>
</dbReference>
<evidence type="ECO:0000313" key="2">
    <source>
        <dbReference type="Proteomes" id="UP001501074"/>
    </source>
</evidence>
<dbReference type="EMBL" id="BAAAZO010000006">
    <property type="protein sequence ID" value="GAA3615556.1"/>
    <property type="molecule type" value="Genomic_DNA"/>
</dbReference>
<organism evidence="1 2">
    <name type="scientific">Kineosporia mesophila</name>
    <dbReference type="NCBI Taxonomy" id="566012"/>
    <lineage>
        <taxon>Bacteria</taxon>
        <taxon>Bacillati</taxon>
        <taxon>Actinomycetota</taxon>
        <taxon>Actinomycetes</taxon>
        <taxon>Kineosporiales</taxon>
        <taxon>Kineosporiaceae</taxon>
        <taxon>Kineosporia</taxon>
    </lineage>
</organism>
<reference evidence="2" key="1">
    <citation type="journal article" date="2019" name="Int. J. Syst. Evol. Microbiol.">
        <title>The Global Catalogue of Microorganisms (GCM) 10K type strain sequencing project: providing services to taxonomists for standard genome sequencing and annotation.</title>
        <authorList>
            <consortium name="The Broad Institute Genomics Platform"/>
            <consortium name="The Broad Institute Genome Sequencing Center for Infectious Disease"/>
            <person name="Wu L."/>
            <person name="Ma J."/>
        </authorList>
    </citation>
    <scope>NUCLEOTIDE SEQUENCE [LARGE SCALE GENOMIC DNA]</scope>
    <source>
        <strain evidence="2">JCM 16902</strain>
    </source>
</reference>
<sequence length="68" mass="6859">MSVGTVSNQYGYVGTGGADLLSSMAAMAQRQVSRQLAQRAADAALVAAQAAQLAAIQAVGGGRVDMYL</sequence>
<name>A0ABP6ZUJ7_9ACTN</name>
<evidence type="ECO:0000313" key="1">
    <source>
        <dbReference type="EMBL" id="GAA3615556.1"/>
    </source>
</evidence>
<protein>
    <submittedName>
        <fullName evidence="1">Uncharacterized protein</fullName>
    </submittedName>
</protein>
<keyword evidence="2" id="KW-1185">Reference proteome</keyword>
<gene>
    <name evidence="1" type="ORF">GCM10022223_34750</name>
</gene>
<dbReference type="Proteomes" id="UP001501074">
    <property type="component" value="Unassembled WGS sequence"/>
</dbReference>